<evidence type="ECO:0000256" key="2">
    <source>
        <dbReference type="ARBA" id="ARBA00022980"/>
    </source>
</evidence>
<keyword evidence="3" id="KW-0687">Ribonucleoprotein</keyword>
<name>A0AAU9IPB9_9CILI</name>
<reference evidence="5" key="1">
    <citation type="submission" date="2021-09" db="EMBL/GenBank/DDBJ databases">
        <authorList>
            <consortium name="AG Swart"/>
            <person name="Singh M."/>
            <person name="Singh A."/>
            <person name="Seah K."/>
            <person name="Emmerich C."/>
        </authorList>
    </citation>
    <scope>NUCLEOTIDE SEQUENCE</scope>
    <source>
        <strain evidence="5">ATCC30299</strain>
    </source>
</reference>
<dbReference type="PANTHER" id="PTHR10746">
    <property type="entry name" value="50S RIBOSOMAL PROTEIN L4"/>
    <property type="match status" value="1"/>
</dbReference>
<dbReference type="Gene3D" id="3.40.1370.10">
    <property type="match status" value="1"/>
</dbReference>
<dbReference type="GO" id="GO:0006412">
    <property type="term" value="P:translation"/>
    <property type="evidence" value="ECO:0007669"/>
    <property type="project" value="InterPro"/>
</dbReference>
<dbReference type="GO" id="GO:0005840">
    <property type="term" value="C:ribosome"/>
    <property type="evidence" value="ECO:0007669"/>
    <property type="project" value="UniProtKB-KW"/>
</dbReference>
<evidence type="ECO:0000256" key="4">
    <source>
        <dbReference type="ARBA" id="ARBA00040565"/>
    </source>
</evidence>
<dbReference type="Pfam" id="PF00573">
    <property type="entry name" value="Ribosomal_L4"/>
    <property type="match status" value="1"/>
</dbReference>
<dbReference type="InterPro" id="IPR002136">
    <property type="entry name" value="Ribosomal_uL4"/>
</dbReference>
<dbReference type="InterPro" id="IPR023574">
    <property type="entry name" value="Ribosomal_uL4_dom_sf"/>
</dbReference>
<dbReference type="GO" id="GO:1990904">
    <property type="term" value="C:ribonucleoprotein complex"/>
    <property type="evidence" value="ECO:0007669"/>
    <property type="project" value="UniProtKB-KW"/>
</dbReference>
<keyword evidence="2" id="KW-0689">Ribosomal protein</keyword>
<dbReference type="GO" id="GO:0003735">
    <property type="term" value="F:structural constituent of ribosome"/>
    <property type="evidence" value="ECO:0007669"/>
    <property type="project" value="InterPro"/>
</dbReference>
<dbReference type="PANTHER" id="PTHR10746:SF6">
    <property type="entry name" value="LARGE RIBOSOMAL SUBUNIT PROTEIN UL4M"/>
    <property type="match status" value="1"/>
</dbReference>
<keyword evidence="6" id="KW-1185">Reference proteome</keyword>
<dbReference type="AlphaFoldDB" id="A0AAU9IPB9"/>
<proteinExistence type="inferred from homology"/>
<dbReference type="SUPFAM" id="SSF52166">
    <property type="entry name" value="Ribosomal protein L4"/>
    <property type="match status" value="1"/>
</dbReference>
<dbReference type="EMBL" id="CAJZBQ010000014">
    <property type="protein sequence ID" value="CAG9315606.1"/>
    <property type="molecule type" value="Genomic_DNA"/>
</dbReference>
<accession>A0AAU9IPB9</accession>
<evidence type="ECO:0000313" key="5">
    <source>
        <dbReference type="EMBL" id="CAG9315606.1"/>
    </source>
</evidence>
<evidence type="ECO:0000256" key="1">
    <source>
        <dbReference type="ARBA" id="ARBA00010528"/>
    </source>
</evidence>
<evidence type="ECO:0000313" key="6">
    <source>
        <dbReference type="Proteomes" id="UP001162131"/>
    </source>
</evidence>
<sequence length="278" mass="31301">MLVRFRCFSTWALPALGTEASLTFPVVFFKTAQPTKQTVTLDPTIFNVPVRRDIIHNVFHYYRCLNWQTTHRSRRVGEMAGPGAKIRGQKKSGRARVGKLQANLFQGGAKSHGPVPRDHSFVMNSKVKLLALKCLLSARLAEGNITFVDNILKEAEKTKEVAPYPKLFGERVILLHGPELPAGFVFASRNIKGFKVLSTEEVILNDIVLNPKLLITVDGLNALQNKIKGMESALFRNRKLNRKLKEESKAEEEIQPVVIKSKMLKDIVQKYNLDIPTN</sequence>
<dbReference type="Proteomes" id="UP001162131">
    <property type="component" value="Unassembled WGS sequence"/>
</dbReference>
<evidence type="ECO:0000256" key="3">
    <source>
        <dbReference type="ARBA" id="ARBA00023274"/>
    </source>
</evidence>
<comment type="caution">
    <text evidence="5">The sequence shown here is derived from an EMBL/GenBank/DDBJ whole genome shotgun (WGS) entry which is preliminary data.</text>
</comment>
<comment type="similarity">
    <text evidence="1">Belongs to the universal ribosomal protein uL4 family.</text>
</comment>
<dbReference type="InterPro" id="IPR013005">
    <property type="entry name" value="Ribosomal_uL4-like"/>
</dbReference>
<protein>
    <recommendedName>
        <fullName evidence="4">Large ribosomal subunit protein uL4m</fullName>
    </recommendedName>
</protein>
<gene>
    <name evidence="5" type="ORF">BSTOLATCC_MIC14359</name>
</gene>
<organism evidence="5 6">
    <name type="scientific">Blepharisma stoltei</name>
    <dbReference type="NCBI Taxonomy" id="1481888"/>
    <lineage>
        <taxon>Eukaryota</taxon>
        <taxon>Sar</taxon>
        <taxon>Alveolata</taxon>
        <taxon>Ciliophora</taxon>
        <taxon>Postciliodesmatophora</taxon>
        <taxon>Heterotrichea</taxon>
        <taxon>Heterotrichida</taxon>
        <taxon>Blepharismidae</taxon>
        <taxon>Blepharisma</taxon>
    </lineage>
</organism>